<keyword evidence="1" id="KW-0732">Signal</keyword>
<reference evidence="2" key="1">
    <citation type="journal article" date="2014" name="Int. J. Syst. Evol. Microbiol.">
        <title>Complete genome sequence of Corynebacterium casei LMG S-19264T (=DSM 44701T), isolated from a smear-ripened cheese.</title>
        <authorList>
            <consortium name="US DOE Joint Genome Institute (JGI-PGF)"/>
            <person name="Walter F."/>
            <person name="Albersmeier A."/>
            <person name="Kalinowski J."/>
            <person name="Ruckert C."/>
        </authorList>
    </citation>
    <scope>NUCLEOTIDE SEQUENCE</scope>
    <source>
        <strain evidence="2">KCTC 12113</strain>
    </source>
</reference>
<dbReference type="PROSITE" id="PS51257">
    <property type="entry name" value="PROKAR_LIPOPROTEIN"/>
    <property type="match status" value="1"/>
</dbReference>
<dbReference type="Proteomes" id="UP000634668">
    <property type="component" value="Unassembled WGS sequence"/>
</dbReference>
<keyword evidence="3" id="KW-1185">Reference proteome</keyword>
<dbReference type="SUPFAM" id="SSF69322">
    <property type="entry name" value="Tricorn protease domain 2"/>
    <property type="match status" value="1"/>
</dbReference>
<dbReference type="RefSeq" id="WP_026814552.1">
    <property type="nucleotide sequence ID" value="NZ_BMWP01000032.1"/>
</dbReference>
<evidence type="ECO:0000313" key="2">
    <source>
        <dbReference type="EMBL" id="GGW47657.1"/>
    </source>
</evidence>
<accession>A0A918J4S6</accession>
<proteinExistence type="predicted"/>
<comment type="caution">
    <text evidence="2">The sequence shown here is derived from an EMBL/GenBank/DDBJ whole genome shotgun (WGS) entry which is preliminary data.</text>
</comment>
<gene>
    <name evidence="2" type="ORF">GCM10007383_34680</name>
</gene>
<dbReference type="EMBL" id="BMWP01000032">
    <property type="protein sequence ID" value="GGW47657.1"/>
    <property type="molecule type" value="Genomic_DNA"/>
</dbReference>
<name>A0A918J4S6_9FLAO</name>
<reference evidence="2" key="2">
    <citation type="submission" date="2020-09" db="EMBL/GenBank/DDBJ databases">
        <authorList>
            <person name="Sun Q."/>
            <person name="Kim S."/>
        </authorList>
    </citation>
    <scope>NUCLEOTIDE SEQUENCE</scope>
    <source>
        <strain evidence="2">KCTC 12113</strain>
    </source>
</reference>
<feature type="signal peptide" evidence="1">
    <location>
        <begin position="1"/>
        <end position="19"/>
    </location>
</feature>
<evidence type="ECO:0000256" key="1">
    <source>
        <dbReference type="SAM" id="SignalP"/>
    </source>
</evidence>
<dbReference type="AlphaFoldDB" id="A0A918J4S6"/>
<organism evidence="2 3">
    <name type="scientific">Arenibacter certesii</name>
    <dbReference type="NCBI Taxonomy" id="228955"/>
    <lineage>
        <taxon>Bacteria</taxon>
        <taxon>Pseudomonadati</taxon>
        <taxon>Bacteroidota</taxon>
        <taxon>Flavobacteriia</taxon>
        <taxon>Flavobacteriales</taxon>
        <taxon>Flavobacteriaceae</taxon>
        <taxon>Arenibacter</taxon>
    </lineage>
</organism>
<feature type="chain" id="PRO_5037801191" evidence="1">
    <location>
        <begin position="20"/>
        <end position="819"/>
    </location>
</feature>
<sequence length="819" mass="93006">MKFKLAIVSLLLFIGCAKENNTTSPLLTYVPQNSAVIITINDKTAFSSDLGDSDLLKSFSATKTYTSIVNKVQPLDYLQTEMESILAFVELGKGNFEVLFVAHYSDELFNLEEVTDKKVEQLTYEGKTIEKYILEGNTFFSIKINDKIIISSAKMLLENLLRNKKSLVIDSSLAKLNAVTNTQSSANIFINTKKSTSLLSSILAEGINLDISKFTEWVYLDFKSNKDHIKLNGINTVNDTIPKVSDLFKNTHALVNKTPNLAPMASEAILSYTFDNYNAFARNQKKHLDRSILIDNTFDAVEEIGLIRLKGDLSIVLYTNGSEKIHKFLDGVKTSSEEYQGHEIIALTKGNFLNLYFDPLIKNYNANFHTIIENAFVFSSTAESLKTIIANYKNEATFDKTATYRTAKEQLADESSILFVANANGMEYYLNHYFSNEIAKEVKTKELSEYSFAAQMVAEDNFHHTNILFQKIAHETSLNKTTPLFTLTLESEVATIPQFVKNHHTNKDEIVVQDQENKLYLISTEGKILWKKQLDGRIQGRIEQVDLYKNGRFQLAFTTEKQFLILDRNGNVVSPFSFSYDGEILNPLAVFDYERKRDYRFVISQGSKVYMYNRLGKSVSGFKFKKADQPILGSAKHFRVGRKDYLVFKEEGGKIRILSRTGDTRVPVKETITFSDNEIQLHKNKFTLTDTEGRLYQIDEKGKMSSANLNLLPDHGVDATSNTLVIMNDNELSIRGKKVELELGMYSKPRIFYLNDKIYVSVTDIQNQKIYLFDSQAKPISDFPVPGSSLIDLSDMDNDHKLELVAKDQNNSIIVYRIN</sequence>
<evidence type="ECO:0000313" key="3">
    <source>
        <dbReference type="Proteomes" id="UP000634668"/>
    </source>
</evidence>
<protein>
    <submittedName>
        <fullName evidence="2">Uncharacterized protein</fullName>
    </submittedName>
</protein>